<dbReference type="NCBIfam" id="TIGR00969">
    <property type="entry name" value="3a0106s02"/>
    <property type="match status" value="1"/>
</dbReference>
<evidence type="ECO:0000259" key="10">
    <source>
        <dbReference type="PROSITE" id="PS50928"/>
    </source>
</evidence>
<accession>A0AAC9KBE7</accession>
<feature type="transmembrane region" description="Helical" evidence="9">
    <location>
        <begin position="126"/>
        <end position="147"/>
    </location>
</feature>
<dbReference type="RefSeq" id="WP_072573047.1">
    <property type="nucleotide sequence ID" value="NZ_CP018191.1"/>
</dbReference>
<feature type="transmembrane region" description="Helical" evidence="9">
    <location>
        <begin position="35"/>
        <end position="58"/>
    </location>
</feature>
<dbReference type="InterPro" id="IPR011865">
    <property type="entry name" value="CysT_permease"/>
</dbReference>
<protein>
    <recommendedName>
        <fullName evidence="9">Sulfate transport system permease protein CysT</fullName>
    </recommendedName>
</protein>
<comment type="subcellular location">
    <subcellularLocation>
        <location evidence="1">Cell membrane</location>
        <topology evidence="1">Multi-pass membrane protein</topology>
    </subcellularLocation>
</comment>
<evidence type="ECO:0000256" key="5">
    <source>
        <dbReference type="ARBA" id="ARBA00022989"/>
    </source>
</evidence>
<dbReference type="AlphaFoldDB" id="A0AAC9KBE7"/>
<comment type="function">
    <text evidence="9">Part of the ABC transporter complex (TC 3.A.1.6.1) involved in sulfate/thiosulfate import.</text>
</comment>
<keyword evidence="3 9" id="KW-0813">Transport</keyword>
<organism evidence="11 12">
    <name type="scientific">Granulibacter bethesdensis</name>
    <dbReference type="NCBI Taxonomy" id="364410"/>
    <lineage>
        <taxon>Bacteria</taxon>
        <taxon>Pseudomonadati</taxon>
        <taxon>Pseudomonadota</taxon>
        <taxon>Alphaproteobacteria</taxon>
        <taxon>Acetobacterales</taxon>
        <taxon>Acetobacteraceae</taxon>
        <taxon>Granulibacter</taxon>
    </lineage>
</organism>
<keyword evidence="5 9" id="KW-1133">Transmembrane helix</keyword>
<feature type="domain" description="ABC transmembrane type-1" evidence="10">
    <location>
        <begin position="82"/>
        <end position="285"/>
    </location>
</feature>
<evidence type="ECO:0000256" key="2">
    <source>
        <dbReference type="ARBA" id="ARBA00011779"/>
    </source>
</evidence>
<dbReference type="GO" id="GO:0005886">
    <property type="term" value="C:plasma membrane"/>
    <property type="evidence" value="ECO:0007669"/>
    <property type="project" value="UniProtKB-SubCell"/>
</dbReference>
<sequence>MSHPESLTIPDPVRPGLSLSRAIFRFPDHHVLPGFWLSFGVTMGWVSSLVLLPLLALFAKASSAGVEQMLHAVLAPRALAALELSFGVAALAALINLPLGLLLAWVLVRIPFPGRSLADAIVDLPFALPTAVAGITLATLYGPSGWIGAPLASLGIQIAFTRLGIVLALIFIGLPFVVRSVAPVLADFPAEQEEAATTLGASPWQSFRRVILPALLPALISGFGLAFARGIGEYGSVIFISSNIPMVSEIAPTLIVSELQEFHYASASCIGLFMLAGSALSLVLVATLQRRWAAPTSRKRRLIAGGQT</sequence>
<dbReference type="InterPro" id="IPR035906">
    <property type="entry name" value="MetI-like_sf"/>
</dbReference>
<name>A0AAC9KBE7_9PROT</name>
<dbReference type="PANTHER" id="PTHR30406:SF8">
    <property type="entry name" value="SULFATE TRANSPORT SYSTEM PERMEASE PROTEIN CYST"/>
    <property type="match status" value="1"/>
</dbReference>
<reference evidence="12" key="1">
    <citation type="submission" date="2016-11" db="EMBL/GenBank/DDBJ databases">
        <title>Comparative genomic and phenotypic analysis of Granulibacter bethesdensis clinical isolates from patients with chronic granulomatous disease.</title>
        <authorList>
            <person name="Zarember K.A."/>
            <person name="Porcella S.F."/>
            <person name="Chu J."/>
            <person name="Ding L."/>
            <person name="Dahlstrom E."/>
            <person name="Barbian K."/>
            <person name="Martens C."/>
            <person name="Sykora L."/>
            <person name="Kramer S."/>
            <person name="Pettinato A.M."/>
            <person name="Hong H."/>
            <person name="Wald G."/>
            <person name="Berg L.J."/>
            <person name="Rogge L.S."/>
            <person name="Greenberg D.E."/>
            <person name="Falcone E.L."/>
            <person name="Neves J.F."/>
            <person name="Simoes M.J."/>
            <person name="Casal M."/>
            <person name="Rodriguez-Lopez F.C."/>
            <person name="Zelazny A."/>
            <person name="Gallin J.I."/>
            <person name="Holland S.M."/>
        </authorList>
    </citation>
    <scope>NUCLEOTIDE SEQUENCE [LARGE SCALE GENOMIC DNA]</scope>
    <source>
        <strain evidence="12">NIH9.1</strain>
    </source>
</reference>
<feature type="transmembrane region" description="Helical" evidence="9">
    <location>
        <begin position="79"/>
        <end position="106"/>
    </location>
</feature>
<dbReference type="CDD" id="cd06261">
    <property type="entry name" value="TM_PBP2"/>
    <property type="match status" value="1"/>
</dbReference>
<dbReference type="EMBL" id="CP018191">
    <property type="protein sequence ID" value="APH55214.1"/>
    <property type="molecule type" value="Genomic_DNA"/>
</dbReference>
<dbReference type="Gene3D" id="1.10.3720.10">
    <property type="entry name" value="MetI-like"/>
    <property type="match status" value="1"/>
</dbReference>
<comment type="function">
    <text evidence="8">Part of the ABC transporter complex CysAWTP (TC 3.A.1.6.1) involved in sulfate/thiosulfate import. Probably responsible for the translocation of the substrate across the membrane.</text>
</comment>
<feature type="transmembrane region" description="Helical" evidence="9">
    <location>
        <begin position="235"/>
        <end position="256"/>
    </location>
</feature>
<comment type="subunit">
    <text evidence="2">The complex is composed of two ATP-binding proteins (CysA), two transmembrane proteins (CysT and CysW) and a solute-binding protein (CysP).</text>
</comment>
<dbReference type="FunFam" id="1.10.3720.10:FF:000004">
    <property type="entry name" value="Sulfate transport system permease protein CysT"/>
    <property type="match status" value="1"/>
</dbReference>
<dbReference type="PANTHER" id="PTHR30406">
    <property type="entry name" value="SULFATE TRANSPORT SYSTEM PERMEASE PROTEIN"/>
    <property type="match status" value="1"/>
</dbReference>
<evidence type="ECO:0000256" key="9">
    <source>
        <dbReference type="RuleBase" id="RU366001"/>
    </source>
</evidence>
<dbReference type="InterPro" id="IPR000515">
    <property type="entry name" value="MetI-like"/>
</dbReference>
<evidence type="ECO:0000256" key="8">
    <source>
        <dbReference type="ARBA" id="ARBA00025323"/>
    </source>
</evidence>
<dbReference type="GO" id="GO:0015419">
    <property type="term" value="F:ABC-type sulfate transporter activity"/>
    <property type="evidence" value="ECO:0007669"/>
    <property type="project" value="UniProtKB-UniRule"/>
</dbReference>
<gene>
    <name evidence="11" type="ORF">GbCGDNIH9_1897</name>
</gene>
<dbReference type="SUPFAM" id="SSF161098">
    <property type="entry name" value="MetI-like"/>
    <property type="match status" value="1"/>
</dbReference>
<evidence type="ECO:0000313" key="11">
    <source>
        <dbReference type="EMBL" id="APH55214.1"/>
    </source>
</evidence>
<feature type="transmembrane region" description="Helical" evidence="9">
    <location>
        <begin position="262"/>
        <end position="288"/>
    </location>
</feature>
<dbReference type="NCBIfam" id="TIGR02139">
    <property type="entry name" value="permease_CysT"/>
    <property type="match status" value="1"/>
</dbReference>
<comment type="similarity">
    <text evidence="9">Belongs to the binding-protein-dependent transport system permease family. CysTW subfamily.</text>
</comment>
<dbReference type="InterPro" id="IPR005667">
    <property type="entry name" value="Sulph_transpt2"/>
</dbReference>
<keyword evidence="4 9" id="KW-0812">Transmembrane</keyword>
<proteinExistence type="inferred from homology"/>
<evidence type="ECO:0000256" key="6">
    <source>
        <dbReference type="ARBA" id="ARBA00023032"/>
    </source>
</evidence>
<feature type="transmembrane region" description="Helical" evidence="9">
    <location>
        <begin position="210"/>
        <end position="228"/>
    </location>
</feature>
<dbReference type="Pfam" id="PF00528">
    <property type="entry name" value="BPD_transp_1"/>
    <property type="match status" value="1"/>
</dbReference>
<evidence type="ECO:0000256" key="7">
    <source>
        <dbReference type="ARBA" id="ARBA00023136"/>
    </source>
</evidence>
<feature type="transmembrane region" description="Helical" evidence="9">
    <location>
        <begin position="159"/>
        <end position="178"/>
    </location>
</feature>
<dbReference type="PROSITE" id="PS50928">
    <property type="entry name" value="ABC_TM1"/>
    <property type="match status" value="1"/>
</dbReference>
<evidence type="ECO:0000256" key="1">
    <source>
        <dbReference type="ARBA" id="ARBA00004651"/>
    </source>
</evidence>
<evidence type="ECO:0000256" key="3">
    <source>
        <dbReference type="ARBA" id="ARBA00022448"/>
    </source>
</evidence>
<keyword evidence="7 9" id="KW-0472">Membrane</keyword>
<dbReference type="Proteomes" id="UP000182373">
    <property type="component" value="Chromosome"/>
</dbReference>
<evidence type="ECO:0000256" key="4">
    <source>
        <dbReference type="ARBA" id="ARBA00022692"/>
    </source>
</evidence>
<keyword evidence="6 9" id="KW-0764">Sulfate transport</keyword>
<evidence type="ECO:0000313" key="12">
    <source>
        <dbReference type="Proteomes" id="UP000182373"/>
    </source>
</evidence>